<feature type="region of interest" description="Disordered" evidence="1">
    <location>
        <begin position="1"/>
        <end position="123"/>
    </location>
</feature>
<feature type="compositionally biased region" description="Polar residues" evidence="1">
    <location>
        <begin position="18"/>
        <end position="29"/>
    </location>
</feature>
<dbReference type="Proteomes" id="UP001194580">
    <property type="component" value="Unassembled WGS sequence"/>
</dbReference>
<gene>
    <name evidence="3" type="ORF">BGZ95_000569</name>
</gene>
<feature type="region of interest" description="Disordered" evidence="1">
    <location>
        <begin position="404"/>
        <end position="441"/>
    </location>
</feature>
<dbReference type="AlphaFoldDB" id="A0AAD4D9U7"/>
<dbReference type="InterPro" id="IPR036047">
    <property type="entry name" value="F-box-like_dom_sf"/>
</dbReference>
<feature type="region of interest" description="Disordered" evidence="1">
    <location>
        <begin position="458"/>
        <end position="602"/>
    </location>
</feature>
<feature type="compositionally biased region" description="Basic and acidic residues" evidence="1">
    <location>
        <begin position="421"/>
        <end position="432"/>
    </location>
</feature>
<feature type="compositionally biased region" description="Basic and acidic residues" evidence="1">
    <location>
        <begin position="479"/>
        <end position="491"/>
    </location>
</feature>
<comment type="caution">
    <text evidence="3">The sequence shown here is derived from an EMBL/GenBank/DDBJ whole genome shotgun (WGS) entry which is preliminary data.</text>
</comment>
<reference evidence="3" key="1">
    <citation type="journal article" date="2020" name="Fungal Divers.">
        <title>Resolving the Mortierellaceae phylogeny through synthesis of multi-gene phylogenetics and phylogenomics.</title>
        <authorList>
            <person name="Vandepol N."/>
            <person name="Liber J."/>
            <person name="Desiro A."/>
            <person name="Na H."/>
            <person name="Kennedy M."/>
            <person name="Barry K."/>
            <person name="Grigoriev I.V."/>
            <person name="Miller A.N."/>
            <person name="O'Donnell K."/>
            <person name="Stajich J.E."/>
            <person name="Bonito G."/>
        </authorList>
    </citation>
    <scope>NUCLEOTIDE SEQUENCE</scope>
    <source>
        <strain evidence="3">NRRL 28262</strain>
    </source>
</reference>
<dbReference type="PROSITE" id="PS50181">
    <property type="entry name" value="FBOX"/>
    <property type="match status" value="1"/>
</dbReference>
<evidence type="ECO:0000259" key="2">
    <source>
        <dbReference type="PROSITE" id="PS50181"/>
    </source>
</evidence>
<protein>
    <recommendedName>
        <fullName evidence="2">F-box domain-containing protein</fullName>
    </recommendedName>
</protein>
<dbReference type="Pfam" id="PF12937">
    <property type="entry name" value="F-box-like"/>
    <property type="match status" value="1"/>
</dbReference>
<feature type="compositionally biased region" description="Low complexity" evidence="1">
    <location>
        <begin position="42"/>
        <end position="93"/>
    </location>
</feature>
<feature type="region of interest" description="Disordered" evidence="1">
    <location>
        <begin position="197"/>
        <end position="219"/>
    </location>
</feature>
<organism evidence="3 4">
    <name type="scientific">Linnemannia exigua</name>
    <dbReference type="NCBI Taxonomy" id="604196"/>
    <lineage>
        <taxon>Eukaryota</taxon>
        <taxon>Fungi</taxon>
        <taxon>Fungi incertae sedis</taxon>
        <taxon>Mucoromycota</taxon>
        <taxon>Mortierellomycotina</taxon>
        <taxon>Mortierellomycetes</taxon>
        <taxon>Mortierellales</taxon>
        <taxon>Mortierellaceae</taxon>
        <taxon>Linnemannia</taxon>
    </lineage>
</organism>
<evidence type="ECO:0000313" key="4">
    <source>
        <dbReference type="Proteomes" id="UP001194580"/>
    </source>
</evidence>
<dbReference type="SUPFAM" id="SSF81383">
    <property type="entry name" value="F-box domain"/>
    <property type="match status" value="1"/>
</dbReference>
<dbReference type="Gene3D" id="1.20.1280.50">
    <property type="match status" value="1"/>
</dbReference>
<feature type="domain" description="F-box" evidence="2">
    <location>
        <begin position="138"/>
        <end position="187"/>
    </location>
</feature>
<accession>A0AAD4D9U7</accession>
<proteinExistence type="predicted"/>
<feature type="compositionally biased region" description="Acidic residues" evidence="1">
    <location>
        <begin position="99"/>
        <end position="120"/>
    </location>
</feature>
<feature type="compositionally biased region" description="Polar residues" evidence="1">
    <location>
        <begin position="519"/>
        <end position="528"/>
    </location>
</feature>
<dbReference type="EMBL" id="JAAAIL010001101">
    <property type="protein sequence ID" value="KAG0271614.1"/>
    <property type="molecule type" value="Genomic_DNA"/>
</dbReference>
<evidence type="ECO:0000256" key="1">
    <source>
        <dbReference type="SAM" id="MobiDB-lite"/>
    </source>
</evidence>
<sequence>MSTNTEPGLEETLALASTPKTPRPSQLQAITGKDITTAALQPTSLAPIPSLPPLAEETAAATATATPSATLRQASVSSTPPTRRSSAGWGQNNDRNDNNEDGGQDDGNQNDDGQEEDNDDDRYRDGVVLPVELTVIPSHVIEEIPDEIWCLLISFVPPAKLMTLTRVCRRWKFMIERDLVASYWKLLVTQAELLDEGDVGNNGDNNDTNDGDDDGGGGGGGGRCEMPIGLIKSFPDLVLGHTLVICELCLTRSKSGCGSAIPLPVDRQDTLGRVWMCRPCRRKYYERYPELDRAYKKEDSVSLYGLSGHPPKLVQSTGPPAPRRSYFPRQYWGGGFRSDRYYDDYDSFDECMSTEDEFGSDESGGMYFATEADLEEDDRWTREADAREAAEAANAAAEVALRKIGVTEGDGSTAGQTKRSNGNEKRPEKLEAVDANSDPVDRIDEAAASVKIGDAGGSVKANKAAESVKVDDSASSECTDIKDSAETEGERAGQISDAAGVASTVDGCEADRRPELQVITGTEGNQADQTRETSDIATGGDLVSGGEPKSTRAEADEEQEVGEESEMEEEEDQPDDDDDEEMFYDESERSGDEDDKGEDADMGVEVSQTAETQATVYEARQHHGGDIGIQAHCNSNIQLNIRLQPLRNRMMKTRLGVLGLTLRTDSKLCQDYLNGLMDNPFKIADVMKQMQWYFAATDYPILLDDSDSSTAKSAAMECWVEDTIKAHGEGAKRWYRGLEPDEDLAEAAVNLMDQKQPPKSLWPVLDKWIDYRLKNDLSYMPPAATFSVQVGTNDLQD</sequence>
<evidence type="ECO:0000313" key="3">
    <source>
        <dbReference type="EMBL" id="KAG0271614.1"/>
    </source>
</evidence>
<dbReference type="InterPro" id="IPR001810">
    <property type="entry name" value="F-box_dom"/>
</dbReference>
<name>A0AAD4D9U7_9FUNG</name>
<keyword evidence="4" id="KW-1185">Reference proteome</keyword>
<feature type="compositionally biased region" description="Acidic residues" evidence="1">
    <location>
        <begin position="555"/>
        <end position="602"/>
    </location>
</feature>